<sequence length="284" mass="32684">MAPKKNDGSIPKKTRKRGDRGRTIVKYVIQERSRRNALLEVEWNPKEQPINDNASRFTSYIGLVTRREASILVPDWKDPYHDEAKEEIWQDIFNTWNVNECHKSFVLSKAGNALNRHRHYLSIHVQNGCVEQPPNKYADIISKKDWLEFVKHCNDLAFLLSETQSEELSLPRHRLFRTARLDKNGRTNNPKALQIIRDINEMDNLFTVGDAVKAFVAWPSNLISNDDSLMLTRDWQAKKGETSGHTKESIASPEKKKGKYVAQESNMQEKPNGLCAINFALLSI</sequence>
<organism evidence="2 3">
    <name type="scientific">Crotalaria pallida</name>
    <name type="common">Smooth rattlebox</name>
    <name type="synonym">Crotalaria striata</name>
    <dbReference type="NCBI Taxonomy" id="3830"/>
    <lineage>
        <taxon>Eukaryota</taxon>
        <taxon>Viridiplantae</taxon>
        <taxon>Streptophyta</taxon>
        <taxon>Embryophyta</taxon>
        <taxon>Tracheophyta</taxon>
        <taxon>Spermatophyta</taxon>
        <taxon>Magnoliopsida</taxon>
        <taxon>eudicotyledons</taxon>
        <taxon>Gunneridae</taxon>
        <taxon>Pentapetalae</taxon>
        <taxon>rosids</taxon>
        <taxon>fabids</taxon>
        <taxon>Fabales</taxon>
        <taxon>Fabaceae</taxon>
        <taxon>Papilionoideae</taxon>
        <taxon>50 kb inversion clade</taxon>
        <taxon>genistoids sensu lato</taxon>
        <taxon>core genistoids</taxon>
        <taxon>Crotalarieae</taxon>
        <taxon>Crotalaria</taxon>
    </lineage>
</organism>
<evidence type="ECO:0000256" key="1">
    <source>
        <dbReference type="SAM" id="MobiDB-lite"/>
    </source>
</evidence>
<dbReference type="PANTHER" id="PTHR33018">
    <property type="entry name" value="OS10G0338966 PROTEIN-RELATED"/>
    <property type="match status" value="1"/>
</dbReference>
<feature type="region of interest" description="Disordered" evidence="1">
    <location>
        <begin position="238"/>
        <end position="258"/>
    </location>
</feature>
<feature type="compositionally biased region" description="Basic and acidic residues" evidence="1">
    <location>
        <begin position="238"/>
        <end position="248"/>
    </location>
</feature>
<reference evidence="2 3" key="1">
    <citation type="submission" date="2024-01" db="EMBL/GenBank/DDBJ databases">
        <title>The genomes of 5 underutilized Papilionoideae crops provide insights into root nodulation and disease resistanc.</title>
        <authorList>
            <person name="Yuan L."/>
        </authorList>
    </citation>
    <scope>NUCLEOTIDE SEQUENCE [LARGE SCALE GENOMIC DNA]</scope>
    <source>
        <strain evidence="2">ZHUSHIDOU_FW_LH</strain>
        <tissue evidence="2">Leaf</tissue>
    </source>
</reference>
<protein>
    <submittedName>
        <fullName evidence="2">Uncharacterized protein</fullName>
    </submittedName>
</protein>
<dbReference type="PANTHER" id="PTHR33018:SF34">
    <property type="entry name" value="OS02G0472350 PROTEIN"/>
    <property type="match status" value="1"/>
</dbReference>
<evidence type="ECO:0000313" key="3">
    <source>
        <dbReference type="Proteomes" id="UP001372338"/>
    </source>
</evidence>
<keyword evidence="3" id="KW-1185">Reference proteome</keyword>
<accession>A0AAN9IKH8</accession>
<proteinExistence type="predicted"/>
<dbReference type="EMBL" id="JAYWIO010000002">
    <property type="protein sequence ID" value="KAK7281275.1"/>
    <property type="molecule type" value="Genomic_DNA"/>
</dbReference>
<comment type="caution">
    <text evidence="2">The sequence shown here is derived from an EMBL/GenBank/DDBJ whole genome shotgun (WGS) entry which is preliminary data.</text>
</comment>
<evidence type="ECO:0000313" key="2">
    <source>
        <dbReference type="EMBL" id="KAK7281275.1"/>
    </source>
</evidence>
<dbReference type="Proteomes" id="UP001372338">
    <property type="component" value="Unassembled WGS sequence"/>
</dbReference>
<dbReference type="AlphaFoldDB" id="A0AAN9IKH8"/>
<gene>
    <name evidence="2" type="ORF">RIF29_09104</name>
</gene>
<name>A0AAN9IKH8_CROPI</name>